<evidence type="ECO:0000313" key="3">
    <source>
        <dbReference type="EMBL" id="CBH23140.1"/>
    </source>
</evidence>
<dbReference type="AlphaFoldDB" id="D5H535"/>
<name>D5H535_SALRM</name>
<accession>D5H535</accession>
<gene>
    <name evidence="3" type="ordered locus">SRM_00219</name>
</gene>
<reference evidence="3 4" key="1">
    <citation type="journal article" date="2010" name="ISME J.">
        <title>Fine-scale evolution: genomic, phenotypic and ecological differentiation in two coexisting Salinibacter ruber strains.</title>
        <authorList>
            <person name="Pena A."/>
            <person name="Teeling H."/>
            <person name="Huerta-Cepas J."/>
            <person name="Santos F."/>
            <person name="Yarza P."/>
            <person name="Brito-Echeverria J."/>
            <person name="Lucio M."/>
            <person name="Schmitt-Kopplin P."/>
            <person name="Meseguer I."/>
            <person name="Schenowitz C."/>
            <person name="Dossat C."/>
            <person name="Barbe V."/>
            <person name="Dopazo J."/>
            <person name="Rossello-Mora R."/>
            <person name="Schuler M."/>
            <person name="Glockner F.O."/>
            <person name="Amann R."/>
            <person name="Gabaldon T."/>
            <person name="Anton J."/>
        </authorList>
    </citation>
    <scope>NUCLEOTIDE SEQUENCE [LARGE SCALE GENOMIC DNA]</scope>
    <source>
        <strain evidence="3 4">M8</strain>
    </source>
</reference>
<dbReference type="NCBIfam" id="NF033540">
    <property type="entry name" value="transpos_IS701"/>
    <property type="match status" value="1"/>
</dbReference>
<feature type="domain" description="Transposase IS701-like DDE" evidence="2">
    <location>
        <begin position="39"/>
        <end position="322"/>
    </location>
</feature>
<sequence length="487" mass="55471">MRDMPCNQVEVQQFLSKYQSAFTRRADGSSWPKWERTWRHATEYFQGLLRPGKGKSVVDIADQTGADQEQLERFVRESPWEHQNVESHLREEVPDEVQGPDAALIVDGMAIPKSGEKSVGVARQWCGATGKVDNCQVTVNCTLARAGEQHNSDQVTWPLGARLYLPKKWTGEDDSVYETNREREKYAHLSEEAGIPEEVSYQPKYEIAVDLIDQAMTAGPEHACVVGDTGFGKYPAFRKKLRARNEPYVLEVETSKFVVVPEETTVLEPGSTSGRGRPRKHPAYPEETDAETPEQIAARLEKQGGEKQDGWREVTWNEGTKGGLSGEFYRTPVRVVKDRSNRWLADETGWLLLKRPSGEEGEGELKAWICWGLDKASLEELASWGQLRWTVERFHQDTGRELGADKYQGRTWRGFHHHLSAVMLAHAFVAERRLEEGQDREDLASFAEVVRQIVRESAVQRLMENHGFDRAKAREVAVDMLREYSDW</sequence>
<dbReference type="PANTHER" id="PTHR33627">
    <property type="entry name" value="TRANSPOSASE"/>
    <property type="match status" value="1"/>
</dbReference>
<evidence type="ECO:0000259" key="2">
    <source>
        <dbReference type="Pfam" id="PF13546"/>
    </source>
</evidence>
<feature type="region of interest" description="Disordered" evidence="1">
    <location>
        <begin position="267"/>
        <end position="292"/>
    </location>
</feature>
<dbReference type="InterPro" id="IPR012337">
    <property type="entry name" value="RNaseH-like_sf"/>
</dbReference>
<dbReference type="PANTHER" id="PTHR33627:SF1">
    <property type="entry name" value="TRANSPOSASE"/>
    <property type="match status" value="1"/>
</dbReference>
<dbReference type="HOGENOM" id="CLU_033141_3_0_10"/>
<evidence type="ECO:0000256" key="1">
    <source>
        <dbReference type="SAM" id="MobiDB-lite"/>
    </source>
</evidence>
<dbReference type="EMBL" id="FP565814">
    <property type="protein sequence ID" value="CBH23140.1"/>
    <property type="molecule type" value="Genomic_DNA"/>
</dbReference>
<dbReference type="RefSeq" id="WP_013060708.1">
    <property type="nucleotide sequence ID" value="NC_014032.1"/>
</dbReference>
<dbReference type="KEGG" id="srm:SRM_00219"/>
<evidence type="ECO:0000313" key="4">
    <source>
        <dbReference type="Proteomes" id="UP000000933"/>
    </source>
</evidence>
<reference evidence="4" key="2">
    <citation type="submission" date="2010-04" db="EMBL/GenBank/DDBJ databases">
        <title>Genome sequence of Salinibacter ruber M8.</title>
        <authorList>
            <consortium name="Genoscope"/>
        </authorList>
    </citation>
    <scope>NUCLEOTIDE SEQUENCE [LARGE SCALE GENOMIC DNA]</scope>
    <source>
        <strain evidence="4">M8</strain>
    </source>
</reference>
<dbReference type="Proteomes" id="UP000000933">
    <property type="component" value="Chromosome"/>
</dbReference>
<dbReference type="InterPro" id="IPR038721">
    <property type="entry name" value="IS701-like_DDE_dom"/>
</dbReference>
<dbReference type="SUPFAM" id="SSF53098">
    <property type="entry name" value="Ribonuclease H-like"/>
    <property type="match status" value="1"/>
</dbReference>
<protein>
    <submittedName>
        <fullName evidence="3">Transposase</fullName>
    </submittedName>
</protein>
<organism evidence="3 4">
    <name type="scientific">Salinibacter ruber (strain M8)</name>
    <dbReference type="NCBI Taxonomy" id="761659"/>
    <lineage>
        <taxon>Bacteria</taxon>
        <taxon>Pseudomonadati</taxon>
        <taxon>Rhodothermota</taxon>
        <taxon>Rhodothermia</taxon>
        <taxon>Rhodothermales</taxon>
        <taxon>Salinibacteraceae</taxon>
        <taxon>Salinibacter</taxon>
    </lineage>
</organism>
<dbReference type="Pfam" id="PF13546">
    <property type="entry name" value="DDE_5"/>
    <property type="match status" value="1"/>
</dbReference>
<proteinExistence type="predicted"/>
<dbReference type="InterPro" id="IPR039365">
    <property type="entry name" value="IS701-like"/>
</dbReference>